<evidence type="ECO:0000259" key="1">
    <source>
        <dbReference type="Pfam" id="PF09413"/>
    </source>
</evidence>
<name>A0A517U6L8_9BACT</name>
<accession>A0A517U6L8</accession>
<dbReference type="Pfam" id="PF09413">
    <property type="entry name" value="DUF2007"/>
    <property type="match status" value="1"/>
</dbReference>
<dbReference type="OrthoDB" id="288709at2"/>
<dbReference type="Proteomes" id="UP000317909">
    <property type="component" value="Chromosome"/>
</dbReference>
<dbReference type="AlphaFoldDB" id="A0A517U6L8"/>
<gene>
    <name evidence="2" type="ORF">I41_55280</name>
</gene>
<evidence type="ECO:0000313" key="3">
    <source>
        <dbReference type="Proteomes" id="UP000317909"/>
    </source>
</evidence>
<protein>
    <recommendedName>
        <fullName evidence="1">DUF2007 domain-containing protein</fullName>
    </recommendedName>
</protein>
<dbReference type="RefSeq" id="WP_145436122.1">
    <property type="nucleotide sequence ID" value="NZ_CP036339.1"/>
</dbReference>
<dbReference type="KEGG" id="llh:I41_55280"/>
<proteinExistence type="predicted"/>
<reference evidence="2 3" key="1">
    <citation type="submission" date="2019-02" db="EMBL/GenBank/DDBJ databases">
        <title>Deep-cultivation of Planctomycetes and their phenomic and genomic characterization uncovers novel biology.</title>
        <authorList>
            <person name="Wiegand S."/>
            <person name="Jogler M."/>
            <person name="Boedeker C."/>
            <person name="Pinto D."/>
            <person name="Vollmers J."/>
            <person name="Rivas-Marin E."/>
            <person name="Kohn T."/>
            <person name="Peeters S.H."/>
            <person name="Heuer A."/>
            <person name="Rast P."/>
            <person name="Oberbeckmann S."/>
            <person name="Bunk B."/>
            <person name="Jeske O."/>
            <person name="Meyerdierks A."/>
            <person name="Storesund J.E."/>
            <person name="Kallscheuer N."/>
            <person name="Luecker S."/>
            <person name="Lage O.M."/>
            <person name="Pohl T."/>
            <person name="Merkel B.J."/>
            <person name="Hornburger P."/>
            <person name="Mueller R.-W."/>
            <person name="Bruemmer F."/>
            <person name="Labrenz M."/>
            <person name="Spormann A.M."/>
            <person name="Op den Camp H."/>
            <person name="Overmann J."/>
            <person name="Amann R."/>
            <person name="Jetten M.S.M."/>
            <person name="Mascher T."/>
            <person name="Medema M.H."/>
            <person name="Devos D.P."/>
            <person name="Kaster A.-K."/>
            <person name="Ovreas L."/>
            <person name="Rohde M."/>
            <person name="Galperin M.Y."/>
            <person name="Jogler C."/>
        </authorList>
    </citation>
    <scope>NUCLEOTIDE SEQUENCE [LARGE SCALE GENOMIC DNA]</scope>
    <source>
        <strain evidence="2 3">I41</strain>
    </source>
</reference>
<dbReference type="InterPro" id="IPR018551">
    <property type="entry name" value="DUF2007"/>
</dbReference>
<evidence type="ECO:0000313" key="2">
    <source>
        <dbReference type="EMBL" id="QDT76278.1"/>
    </source>
</evidence>
<sequence>MRDPVAIYNAANNVEAMLLREALQASGIEAHAVDDATPVGAWMFGLLPEIHKPQVWVDRADASRARSVVDEFESRMAEQRETAAAAPDISVVCEECGKSASFPAAQLGSTETCPHCGAYVDVGDDVGFDDWRGTGEISSS</sequence>
<dbReference type="EMBL" id="CP036339">
    <property type="protein sequence ID" value="QDT76278.1"/>
    <property type="molecule type" value="Genomic_DNA"/>
</dbReference>
<keyword evidence="3" id="KW-1185">Reference proteome</keyword>
<organism evidence="2 3">
    <name type="scientific">Lacipirellula limnantheis</name>
    <dbReference type="NCBI Taxonomy" id="2528024"/>
    <lineage>
        <taxon>Bacteria</taxon>
        <taxon>Pseudomonadati</taxon>
        <taxon>Planctomycetota</taxon>
        <taxon>Planctomycetia</taxon>
        <taxon>Pirellulales</taxon>
        <taxon>Lacipirellulaceae</taxon>
        <taxon>Lacipirellula</taxon>
    </lineage>
</organism>
<feature type="domain" description="DUF2007" evidence="1">
    <location>
        <begin position="6"/>
        <end position="73"/>
    </location>
</feature>